<reference evidence="3" key="1">
    <citation type="journal article" date="2021" name="Elife">
        <title>Highly contiguous assemblies of 101 drosophilid genomes.</title>
        <authorList>
            <person name="Kim B.Y."/>
            <person name="Wang J.R."/>
            <person name="Miller D.E."/>
            <person name="Barmina O."/>
            <person name="Delaney E."/>
            <person name="Thompson A."/>
            <person name="Comeault A.A."/>
            <person name="Peede D."/>
            <person name="D'Agostino E.R."/>
            <person name="Pelaez J."/>
            <person name="Aguilar J.M."/>
            <person name="Haji D."/>
            <person name="Matsunaga T."/>
            <person name="Armstrong E.E."/>
            <person name="Zych M."/>
            <person name="Ogawa Y."/>
            <person name="Stamenkovic-Radak M."/>
            <person name="Jelic M."/>
            <person name="Veselinovic M.S."/>
            <person name="Tanaskovic M."/>
            <person name="Eric P."/>
            <person name="Gao J.J."/>
            <person name="Katoh T.K."/>
            <person name="Toda M.J."/>
            <person name="Watabe H."/>
            <person name="Watada M."/>
            <person name="Davis J.S."/>
            <person name="Moyle L.C."/>
            <person name="Manoli G."/>
            <person name="Bertolini E."/>
            <person name="Kostal V."/>
            <person name="Hawley R.S."/>
            <person name="Takahashi A."/>
            <person name="Jones C.D."/>
            <person name="Price D.K."/>
            <person name="Whiteman N."/>
            <person name="Kopp A."/>
            <person name="Matute D.R."/>
            <person name="Petrov D.A."/>
        </authorList>
    </citation>
    <scope>NUCLEOTIDE SEQUENCE [LARGE SCALE GENOMIC DNA]</scope>
</reference>
<dbReference type="RefSeq" id="XP_016985204.1">
    <property type="nucleotide sequence ID" value="XM_017129715.1"/>
</dbReference>
<evidence type="ECO:0000313" key="4">
    <source>
        <dbReference type="RefSeq" id="XP_016985204.1"/>
    </source>
</evidence>
<keyword evidence="1" id="KW-0472">Membrane</keyword>
<dbReference type="Pfam" id="PF15883">
    <property type="entry name" value="DUF4736"/>
    <property type="match status" value="1"/>
</dbReference>
<reference evidence="2" key="3">
    <citation type="submission" date="2025-05" db="UniProtKB">
        <authorList>
            <consortium name="EnsemblMetazoa"/>
        </authorList>
    </citation>
    <scope>IDENTIFICATION</scope>
</reference>
<dbReference type="EnsemblMetazoa" id="XM_017129715.2">
    <property type="protein sequence ID" value="XP_016985204.1"/>
    <property type="gene ID" value="LOC108048815"/>
</dbReference>
<feature type="transmembrane region" description="Helical" evidence="1">
    <location>
        <begin position="30"/>
        <end position="51"/>
    </location>
</feature>
<proteinExistence type="predicted"/>
<sequence length="228" mass="26620">MMTCFLSRFLGLGRCGLHVLQRWLIHLNHCTLALATLDLVCIVCLLHYQLVRHGRDLFFWREELSQRLVEYVLSGIVLMATVSVLGSCVDATIFSALVRRQMSRYDMPRQHFEERYRRFVFMRLVRHLEKALKVQAKHSEMGDKMMTPLENLSEAQELIREAIDEFRTAVRVLLWPNRSDLLAEAFVLFHISESQLSELALQGYKLNDVEGPDMANARLSHMLNPPWY</sequence>
<dbReference type="OrthoDB" id="7819501at2759"/>
<gene>
    <name evidence="4" type="primary">LOC108048815</name>
    <name evidence="2" type="synonym">108048815</name>
</gene>
<dbReference type="Proteomes" id="UP001652680">
    <property type="component" value="Unassembled WGS sequence"/>
</dbReference>
<dbReference type="InterPro" id="IPR031754">
    <property type="entry name" value="DUF4736"/>
</dbReference>
<keyword evidence="1" id="KW-1133">Transmembrane helix</keyword>
<keyword evidence="3" id="KW-1185">Reference proteome</keyword>
<name>A0A6P4F814_DRORH</name>
<protein>
    <submittedName>
        <fullName evidence="4">Uncharacterized protein LOC108048815</fullName>
    </submittedName>
</protein>
<organism evidence="4">
    <name type="scientific">Drosophila rhopaloa</name>
    <name type="common">Fruit fly</name>
    <dbReference type="NCBI Taxonomy" id="1041015"/>
    <lineage>
        <taxon>Eukaryota</taxon>
        <taxon>Metazoa</taxon>
        <taxon>Ecdysozoa</taxon>
        <taxon>Arthropoda</taxon>
        <taxon>Hexapoda</taxon>
        <taxon>Insecta</taxon>
        <taxon>Pterygota</taxon>
        <taxon>Neoptera</taxon>
        <taxon>Endopterygota</taxon>
        <taxon>Diptera</taxon>
        <taxon>Brachycera</taxon>
        <taxon>Muscomorpha</taxon>
        <taxon>Ephydroidea</taxon>
        <taxon>Drosophilidae</taxon>
        <taxon>Drosophila</taxon>
        <taxon>Sophophora</taxon>
    </lineage>
</organism>
<dbReference type="GeneID" id="108048815"/>
<evidence type="ECO:0000256" key="1">
    <source>
        <dbReference type="SAM" id="Phobius"/>
    </source>
</evidence>
<feature type="transmembrane region" description="Helical" evidence="1">
    <location>
        <begin position="71"/>
        <end position="98"/>
    </location>
</feature>
<accession>A0A6P4F814</accession>
<dbReference type="AlphaFoldDB" id="A0A6P4F814"/>
<reference evidence="4" key="2">
    <citation type="submission" date="2025-04" db="UniProtKB">
        <authorList>
            <consortium name="RefSeq"/>
        </authorList>
    </citation>
    <scope>IDENTIFICATION</scope>
</reference>
<evidence type="ECO:0000313" key="3">
    <source>
        <dbReference type="Proteomes" id="UP001652680"/>
    </source>
</evidence>
<keyword evidence="1" id="KW-0812">Transmembrane</keyword>
<evidence type="ECO:0000313" key="2">
    <source>
        <dbReference type="EnsemblMetazoa" id="XP_016985204.1"/>
    </source>
</evidence>